<evidence type="ECO:0000313" key="3">
    <source>
        <dbReference type="EMBL" id="KAF9535049.1"/>
    </source>
</evidence>
<dbReference type="Proteomes" id="UP000807306">
    <property type="component" value="Unassembled WGS sequence"/>
</dbReference>
<dbReference type="GO" id="GO:0005524">
    <property type="term" value="F:ATP binding"/>
    <property type="evidence" value="ECO:0007669"/>
    <property type="project" value="InterPro"/>
</dbReference>
<organism evidence="3 4">
    <name type="scientific">Crepidotus variabilis</name>
    <dbReference type="NCBI Taxonomy" id="179855"/>
    <lineage>
        <taxon>Eukaryota</taxon>
        <taxon>Fungi</taxon>
        <taxon>Dikarya</taxon>
        <taxon>Basidiomycota</taxon>
        <taxon>Agaricomycotina</taxon>
        <taxon>Agaricomycetes</taxon>
        <taxon>Agaricomycetidae</taxon>
        <taxon>Agaricales</taxon>
        <taxon>Agaricineae</taxon>
        <taxon>Crepidotaceae</taxon>
        <taxon>Crepidotus</taxon>
    </lineage>
</organism>
<gene>
    <name evidence="3" type="ORF">CPB83DRAFT_226976</name>
</gene>
<dbReference type="Gene3D" id="1.10.510.10">
    <property type="entry name" value="Transferase(Phosphotransferase) domain 1"/>
    <property type="match status" value="1"/>
</dbReference>
<evidence type="ECO:0000256" key="1">
    <source>
        <dbReference type="SAM" id="Phobius"/>
    </source>
</evidence>
<dbReference type="GO" id="GO:0004672">
    <property type="term" value="F:protein kinase activity"/>
    <property type="evidence" value="ECO:0007669"/>
    <property type="project" value="InterPro"/>
</dbReference>
<name>A0A9P6EU25_9AGAR</name>
<dbReference type="AlphaFoldDB" id="A0A9P6EU25"/>
<dbReference type="SUPFAM" id="SSF56112">
    <property type="entry name" value="Protein kinase-like (PK-like)"/>
    <property type="match status" value="1"/>
</dbReference>
<dbReference type="PROSITE" id="PS50011">
    <property type="entry name" value="PROTEIN_KINASE_DOM"/>
    <property type="match status" value="1"/>
</dbReference>
<keyword evidence="1" id="KW-1133">Transmembrane helix</keyword>
<dbReference type="InterPro" id="IPR011009">
    <property type="entry name" value="Kinase-like_dom_sf"/>
</dbReference>
<dbReference type="OrthoDB" id="4062651at2759"/>
<keyword evidence="4" id="KW-1185">Reference proteome</keyword>
<keyword evidence="1" id="KW-0472">Membrane</keyword>
<evidence type="ECO:0000313" key="4">
    <source>
        <dbReference type="Proteomes" id="UP000807306"/>
    </source>
</evidence>
<reference evidence="3" key="1">
    <citation type="submission" date="2020-11" db="EMBL/GenBank/DDBJ databases">
        <authorList>
            <consortium name="DOE Joint Genome Institute"/>
            <person name="Ahrendt S."/>
            <person name="Riley R."/>
            <person name="Andreopoulos W."/>
            <person name="Labutti K."/>
            <person name="Pangilinan J."/>
            <person name="Ruiz-Duenas F.J."/>
            <person name="Barrasa J.M."/>
            <person name="Sanchez-Garcia M."/>
            <person name="Camarero S."/>
            <person name="Miyauchi S."/>
            <person name="Serrano A."/>
            <person name="Linde D."/>
            <person name="Babiker R."/>
            <person name="Drula E."/>
            <person name="Ayuso-Fernandez I."/>
            <person name="Pacheco R."/>
            <person name="Padilla G."/>
            <person name="Ferreira P."/>
            <person name="Barriuso J."/>
            <person name="Kellner H."/>
            <person name="Castanera R."/>
            <person name="Alfaro M."/>
            <person name="Ramirez L."/>
            <person name="Pisabarro A.G."/>
            <person name="Kuo A."/>
            <person name="Tritt A."/>
            <person name="Lipzen A."/>
            <person name="He G."/>
            <person name="Yan M."/>
            <person name="Ng V."/>
            <person name="Cullen D."/>
            <person name="Martin F."/>
            <person name="Rosso M.-N."/>
            <person name="Henrissat B."/>
            <person name="Hibbett D."/>
            <person name="Martinez A.T."/>
            <person name="Grigoriev I.V."/>
        </authorList>
    </citation>
    <scope>NUCLEOTIDE SEQUENCE</scope>
    <source>
        <strain evidence="3">CBS 506.95</strain>
    </source>
</reference>
<dbReference type="InterPro" id="IPR008266">
    <property type="entry name" value="Tyr_kinase_AS"/>
</dbReference>
<feature type="transmembrane region" description="Helical" evidence="1">
    <location>
        <begin position="150"/>
        <end position="170"/>
    </location>
</feature>
<accession>A0A9P6EU25</accession>
<sequence length="429" mass="49110">MIDADPLIFQEHQSNPEACIPCDRPDKTRAIPVTLIHPIFGTFVDECSSRIPTVEDMQLATSLIDVLSYVHSSQVSRHKGMRRIFEDADIHFLPAELGPYTTGGEIVVKNFRSSIAQFGDEIGYTGSEPYYQAILYYLESTRAFEHLHSVFPCIFVLIFGPFISFAGAVWTDRPTINMLSPAFPTHFHSTDTNIRDTLARHLGTFRSALRSLQTYYEGLSTVSTIPSCSPMFPYKSDFCEERYSFHYISRVGSVGNSLVFKGEMRSSPHDLVFIKFTCQYSEDLHRYCTSERFAPSLRALEKLPGGWQMVIMDDISAEYVELYDMIDSKDLKPACKTDFTNRLKDALVKLHEKGLVHGDVRNTNIMVKKDDMTLKESFMLVDFDWGGKASEARYPLDLNTTTVKRPEWVFGRRRIEPQHDLTMLQYIWS</sequence>
<protein>
    <recommendedName>
        <fullName evidence="2">Protein kinase domain-containing protein</fullName>
    </recommendedName>
</protein>
<feature type="domain" description="Protein kinase" evidence="2">
    <location>
        <begin position="245"/>
        <end position="429"/>
    </location>
</feature>
<keyword evidence="1" id="KW-0812">Transmembrane</keyword>
<proteinExistence type="predicted"/>
<evidence type="ECO:0000259" key="2">
    <source>
        <dbReference type="PROSITE" id="PS50011"/>
    </source>
</evidence>
<dbReference type="PROSITE" id="PS00109">
    <property type="entry name" value="PROTEIN_KINASE_TYR"/>
    <property type="match status" value="1"/>
</dbReference>
<dbReference type="InterPro" id="IPR000719">
    <property type="entry name" value="Prot_kinase_dom"/>
</dbReference>
<dbReference type="EMBL" id="MU157825">
    <property type="protein sequence ID" value="KAF9535049.1"/>
    <property type="molecule type" value="Genomic_DNA"/>
</dbReference>
<comment type="caution">
    <text evidence="3">The sequence shown here is derived from an EMBL/GenBank/DDBJ whole genome shotgun (WGS) entry which is preliminary data.</text>
</comment>